<evidence type="ECO:0000256" key="5">
    <source>
        <dbReference type="ARBA" id="ARBA00023054"/>
    </source>
</evidence>
<evidence type="ECO:0000256" key="4">
    <source>
        <dbReference type="ARBA" id="ARBA00022728"/>
    </source>
</evidence>
<dbReference type="EMBL" id="PJQD01000035">
    <property type="protein sequence ID" value="POY73789.1"/>
    <property type="molecule type" value="Genomic_DNA"/>
</dbReference>
<feature type="coiled-coil region" evidence="8">
    <location>
        <begin position="23"/>
        <end position="59"/>
    </location>
</feature>
<evidence type="ECO:0000259" key="10">
    <source>
        <dbReference type="SMART" id="SM01083"/>
    </source>
</evidence>
<evidence type="ECO:0000256" key="6">
    <source>
        <dbReference type="ARBA" id="ARBA00023187"/>
    </source>
</evidence>
<accession>A0A2S5BAJ6</accession>
<evidence type="ECO:0000256" key="8">
    <source>
        <dbReference type="SAM" id="Coils"/>
    </source>
</evidence>
<dbReference type="InterPro" id="IPR022209">
    <property type="entry name" value="CWC25"/>
</dbReference>
<comment type="subcellular location">
    <subcellularLocation>
        <location evidence="1">Nucleus</location>
    </subcellularLocation>
</comment>
<comment type="similarity">
    <text evidence="2">Belongs to the CWC25 family.</text>
</comment>
<dbReference type="PANTHER" id="PTHR16196:SF0">
    <property type="entry name" value="PRE-MRNA-SPLICING FACTOR CWC25 HOMOLOG"/>
    <property type="match status" value="1"/>
</dbReference>
<dbReference type="PANTHER" id="PTHR16196">
    <property type="entry name" value="CELL CYCLE CONTROL PROTEIN CWF25"/>
    <property type="match status" value="1"/>
</dbReference>
<organism evidence="11 12">
    <name type="scientific">Rhodotorula taiwanensis</name>
    <dbReference type="NCBI Taxonomy" id="741276"/>
    <lineage>
        <taxon>Eukaryota</taxon>
        <taxon>Fungi</taxon>
        <taxon>Dikarya</taxon>
        <taxon>Basidiomycota</taxon>
        <taxon>Pucciniomycotina</taxon>
        <taxon>Microbotryomycetes</taxon>
        <taxon>Sporidiobolales</taxon>
        <taxon>Sporidiobolaceae</taxon>
        <taxon>Rhodotorula</taxon>
    </lineage>
</organism>
<keyword evidence="3" id="KW-0507">mRNA processing</keyword>
<evidence type="ECO:0000256" key="9">
    <source>
        <dbReference type="SAM" id="MobiDB-lite"/>
    </source>
</evidence>
<dbReference type="OrthoDB" id="21123at2759"/>
<feature type="domain" description="CBF1-interacting co-repressor CIR N-terminal" evidence="10">
    <location>
        <begin position="11"/>
        <end position="47"/>
    </location>
</feature>
<feature type="compositionally biased region" description="Basic and acidic residues" evidence="9">
    <location>
        <begin position="184"/>
        <end position="256"/>
    </location>
</feature>
<dbReference type="STRING" id="741276.A0A2S5BAJ6"/>
<evidence type="ECO:0000256" key="2">
    <source>
        <dbReference type="ARBA" id="ARBA00006695"/>
    </source>
</evidence>
<dbReference type="AlphaFoldDB" id="A0A2S5BAJ6"/>
<keyword evidence="12" id="KW-1185">Reference proteome</keyword>
<protein>
    <recommendedName>
        <fullName evidence="10">CBF1-interacting co-repressor CIR N-terminal domain-containing protein</fullName>
    </recommendedName>
</protein>
<feature type="region of interest" description="Disordered" evidence="9">
    <location>
        <begin position="110"/>
        <end position="367"/>
    </location>
</feature>
<proteinExistence type="inferred from homology"/>
<evidence type="ECO:0000313" key="11">
    <source>
        <dbReference type="EMBL" id="POY73789.1"/>
    </source>
</evidence>
<keyword evidence="5 8" id="KW-0175">Coiled coil</keyword>
<dbReference type="GO" id="GO:0000398">
    <property type="term" value="P:mRNA splicing, via spliceosome"/>
    <property type="evidence" value="ECO:0007669"/>
    <property type="project" value="TreeGrafter"/>
</dbReference>
<evidence type="ECO:0000256" key="7">
    <source>
        <dbReference type="ARBA" id="ARBA00023242"/>
    </source>
</evidence>
<feature type="compositionally biased region" description="Basic residues" evidence="9">
    <location>
        <begin position="257"/>
        <end position="267"/>
    </location>
</feature>
<feature type="compositionally biased region" description="Basic and acidic residues" evidence="9">
    <location>
        <begin position="268"/>
        <end position="304"/>
    </location>
</feature>
<dbReference type="Pfam" id="PF12542">
    <property type="entry name" value="CWC25"/>
    <property type="match status" value="1"/>
</dbReference>
<dbReference type="InterPro" id="IPR019339">
    <property type="entry name" value="CIR_N_dom"/>
</dbReference>
<keyword evidence="4" id="KW-0747">Spliceosome</keyword>
<feature type="compositionally biased region" description="Polar residues" evidence="9">
    <location>
        <begin position="113"/>
        <end position="133"/>
    </location>
</feature>
<dbReference type="Proteomes" id="UP000237144">
    <property type="component" value="Unassembled WGS sequence"/>
</dbReference>
<feature type="compositionally biased region" description="Basic and acidic residues" evidence="9">
    <location>
        <begin position="324"/>
        <end position="352"/>
    </location>
</feature>
<evidence type="ECO:0000256" key="1">
    <source>
        <dbReference type="ARBA" id="ARBA00004123"/>
    </source>
</evidence>
<feature type="compositionally biased region" description="Basic and acidic residues" evidence="9">
    <location>
        <begin position="134"/>
        <end position="150"/>
    </location>
</feature>
<dbReference type="Pfam" id="PF10197">
    <property type="entry name" value="Cir_N"/>
    <property type="match status" value="1"/>
</dbReference>
<dbReference type="InterPro" id="IPR051376">
    <property type="entry name" value="CWC25_splicing_factor"/>
</dbReference>
<evidence type="ECO:0000256" key="3">
    <source>
        <dbReference type="ARBA" id="ARBA00022664"/>
    </source>
</evidence>
<keyword evidence="6" id="KW-0508">mRNA splicing</keyword>
<evidence type="ECO:0000313" key="12">
    <source>
        <dbReference type="Proteomes" id="UP000237144"/>
    </source>
</evidence>
<keyword evidence="7" id="KW-0539">Nucleus</keyword>
<name>A0A2S5BAJ6_9BASI</name>
<comment type="caution">
    <text evidence="11">The sequence shown here is derived from an EMBL/GenBank/DDBJ whole genome shotgun (WGS) entry which is preliminary data.</text>
</comment>
<gene>
    <name evidence="11" type="ORF">BMF94_3329</name>
</gene>
<reference evidence="11 12" key="1">
    <citation type="journal article" date="2018" name="Front. Microbiol.">
        <title>Prospects for Fungal Bioremediation of Acidic Radioactive Waste Sites: Characterization and Genome Sequence of Rhodotorula taiwanensis MD1149.</title>
        <authorList>
            <person name="Tkavc R."/>
            <person name="Matrosova V.Y."/>
            <person name="Grichenko O.E."/>
            <person name="Gostincar C."/>
            <person name="Volpe R.P."/>
            <person name="Klimenkova P."/>
            <person name="Gaidamakova E.K."/>
            <person name="Zhou C.E."/>
            <person name="Stewart B.J."/>
            <person name="Lyman M.G."/>
            <person name="Malfatti S.A."/>
            <person name="Rubinfeld B."/>
            <person name="Courtot M."/>
            <person name="Singh J."/>
            <person name="Dalgard C.L."/>
            <person name="Hamilton T."/>
            <person name="Frey K.G."/>
            <person name="Gunde-Cimerman N."/>
            <person name="Dugan L."/>
            <person name="Daly M.J."/>
        </authorList>
    </citation>
    <scope>NUCLEOTIDE SEQUENCE [LARGE SCALE GENOMIC DNA]</scope>
    <source>
        <strain evidence="11 12">MD1149</strain>
    </source>
</reference>
<sequence>MGGGDLNMKKSWHTGTFANQERVWKKEREALEERKKLQQLQKELEQERAVQELQRLQEAAGGKTREQRVDWLYAAPAEGSGPNPDELEAYLLGKKRVDQLLKGNEEKLLAAPTNDSVPGGSFQSLQSANTARDTASKIREDPLLAIKRQEQMQYEKMLKDPRKRRELRELRAMAATPGPGGGGAKKEEGGENKEERRARREARRAERASRHAEEGDGGRDRDRRRDHRADDDRRSSEYGSRRHRDDDDRRSSEYGSRRHRDRSRSPRRSSEYGDRDPYRGDYRDGDRRELPYYRDERANGDERSRSHRSTSHTGAPRDSSPPPPDRDQRGGPPLPRDRPTYPPREPMHDTRRSNGSSAAIVVDPRAEQDRKAALAARLAAMQTSAASLSATRAERLVKLEAEDAVQIKREEDERKRRGDVGPRFLSEAQGKVFGGGMDLAERMKRSGRVGMVGDRDD</sequence>
<dbReference type="GO" id="GO:0005684">
    <property type="term" value="C:U2-type spliceosomal complex"/>
    <property type="evidence" value="ECO:0007669"/>
    <property type="project" value="TreeGrafter"/>
</dbReference>
<dbReference type="SMART" id="SM01083">
    <property type="entry name" value="Cir_N"/>
    <property type="match status" value="1"/>
</dbReference>